<dbReference type="HOGENOM" id="CLU_1360820_0_0_1"/>
<protein>
    <submittedName>
        <fullName evidence="1">Uncharacterized protein</fullName>
    </submittedName>
</protein>
<dbReference type="OrthoDB" id="10536969at2759"/>
<dbReference type="OMA" id="LWRCATI"/>
<sequence>MTPPFGRLCSLSSWHIMPHQPTHKMVSWSKVMARTVLRTEYIIGKCERHGHGPVVQHPWIGTPYFVKIRGIGGSAMTTPGSIRNPGYFRRPEYFGQKSQVAELCRSINVIDPRGHPRVSLVALRKGLWRCATISSALHITLEFRICQFRGASAPAGRIIHRTRHKGTVYNMIGRAIQPGASPWAWSRSELGKRMRTQPAVM</sequence>
<evidence type="ECO:0000313" key="1">
    <source>
        <dbReference type="EMBL" id="CAP93089.1"/>
    </source>
</evidence>
<dbReference type="EMBL" id="AM920431">
    <property type="protein sequence ID" value="CAP93089.1"/>
    <property type="molecule type" value="Genomic_DNA"/>
</dbReference>
<keyword evidence="2" id="KW-1185">Reference proteome</keyword>
<dbReference type="VEuPathDB" id="FungiDB:PCH_Pc16g04190"/>
<gene>
    <name evidence="1" type="ORF">Pc16g04190</name>
    <name evidence="1" type="ORF">PCH_Pc16g04190</name>
</gene>
<name>B6H8F1_PENRW</name>
<evidence type="ECO:0000313" key="2">
    <source>
        <dbReference type="Proteomes" id="UP000000724"/>
    </source>
</evidence>
<organism evidence="1 2">
    <name type="scientific">Penicillium rubens (strain ATCC 28089 / DSM 1075 / NRRL 1951 / Wisconsin 54-1255)</name>
    <name type="common">Penicillium chrysogenum</name>
    <dbReference type="NCBI Taxonomy" id="500485"/>
    <lineage>
        <taxon>Eukaryota</taxon>
        <taxon>Fungi</taxon>
        <taxon>Dikarya</taxon>
        <taxon>Ascomycota</taxon>
        <taxon>Pezizomycotina</taxon>
        <taxon>Eurotiomycetes</taxon>
        <taxon>Eurotiomycetidae</taxon>
        <taxon>Eurotiales</taxon>
        <taxon>Aspergillaceae</taxon>
        <taxon>Penicillium</taxon>
        <taxon>Penicillium chrysogenum species complex</taxon>
    </lineage>
</organism>
<dbReference type="AlphaFoldDB" id="B6H8F1"/>
<reference evidence="1 2" key="1">
    <citation type="journal article" date="2008" name="Nat. Biotechnol.">
        <title>Genome sequencing and analysis of the filamentous fungus Penicillium chrysogenum.</title>
        <authorList>
            <person name="van den Berg M.A."/>
            <person name="Albang R."/>
            <person name="Albermann K."/>
            <person name="Badger J.H."/>
            <person name="Daran J.-M."/>
            <person name="Driessen A.J.M."/>
            <person name="Garcia-Estrada C."/>
            <person name="Fedorova N.D."/>
            <person name="Harris D.M."/>
            <person name="Heijne W.H.M."/>
            <person name="Joardar V.S."/>
            <person name="Kiel J.A.K.W."/>
            <person name="Kovalchuk A."/>
            <person name="Martin J.F."/>
            <person name="Nierman W.C."/>
            <person name="Nijland J.G."/>
            <person name="Pronk J.T."/>
            <person name="Roubos J.A."/>
            <person name="van der Klei I.J."/>
            <person name="van Peij N.N.M.E."/>
            <person name="Veenhuis M."/>
            <person name="von Doehren H."/>
            <person name="Wagner C."/>
            <person name="Wortman J.R."/>
            <person name="Bovenberg R.A.L."/>
        </authorList>
    </citation>
    <scope>NUCLEOTIDE SEQUENCE [LARGE SCALE GENOMIC DNA]</scope>
    <source>
        <strain evidence="2">ATCC 28089 / DSM 1075 / NRRL 1951 / Wisconsin 54-1255</strain>
    </source>
</reference>
<proteinExistence type="predicted"/>
<dbReference type="Proteomes" id="UP000000724">
    <property type="component" value="Contig Pc00c16"/>
</dbReference>
<accession>B6H8F1</accession>